<evidence type="ECO:0000256" key="1">
    <source>
        <dbReference type="SAM" id="Phobius"/>
    </source>
</evidence>
<keyword evidence="1" id="KW-1133">Transmembrane helix</keyword>
<reference evidence="2 3" key="1">
    <citation type="submission" date="2011-08" db="EMBL/GenBank/DDBJ databases">
        <authorList>
            <person name="Liu Z.J."/>
            <person name="Shi F.L."/>
            <person name="Lu J.Q."/>
            <person name="Li M."/>
            <person name="Wang Z.L."/>
        </authorList>
    </citation>
    <scope>NUCLEOTIDE SEQUENCE [LARGE SCALE GENOMIC DNA]</scope>
    <source>
        <strain evidence="2 3">USNM 41457</strain>
    </source>
</reference>
<feature type="transmembrane region" description="Helical" evidence="1">
    <location>
        <begin position="29"/>
        <end position="46"/>
    </location>
</feature>
<comment type="caution">
    <text evidence="2">The sequence shown here is derived from an EMBL/GenBank/DDBJ whole genome shotgun (WGS) entry which is preliminary data.</text>
</comment>
<dbReference type="InParanoid" id="J9D147"/>
<evidence type="ECO:0000313" key="3">
    <source>
        <dbReference type="Proteomes" id="UP000003163"/>
    </source>
</evidence>
<gene>
    <name evidence="2" type="ORF">EDEG_03890</name>
</gene>
<sequence length="106" mass="12925">MFEFFESSHVKVVYGFCTHFHVTMTIKRVFFVLFFLFFVLCLSILYDKIQKCPSLHHFYLRFGSYGNKTIPCCSFWVGYRNWCQHCCFCYWHTSESFWLKSTTIFK</sequence>
<dbReference type="HOGENOM" id="CLU_2223253_0_0_1"/>
<proteinExistence type="predicted"/>
<reference evidence="3" key="2">
    <citation type="submission" date="2015-07" db="EMBL/GenBank/DDBJ databases">
        <title>Contrasting host-pathogen interactions and genome evolution in two generalist and specialist microsporidian pathogens of mosquitoes.</title>
        <authorList>
            <consortium name="The Broad Institute Genomics Platform"/>
            <consortium name="The Broad Institute Genome Sequencing Center for Infectious Disease"/>
            <person name="Cuomo C.A."/>
            <person name="Sanscrainte N.D."/>
            <person name="Goldberg J.M."/>
            <person name="Heiman D."/>
            <person name="Young S."/>
            <person name="Zeng Q."/>
            <person name="Becnel J.J."/>
            <person name="Birren B.W."/>
        </authorList>
    </citation>
    <scope>NUCLEOTIDE SEQUENCE [LARGE SCALE GENOMIC DNA]</scope>
    <source>
        <strain evidence="3">USNM 41457</strain>
    </source>
</reference>
<evidence type="ECO:0000313" key="2">
    <source>
        <dbReference type="EMBL" id="EJW01546.1"/>
    </source>
</evidence>
<keyword evidence="1" id="KW-0472">Membrane</keyword>
<dbReference type="VEuPathDB" id="MicrosporidiaDB:EDEG_03890"/>
<name>J9D147_EDHAE</name>
<protein>
    <submittedName>
        <fullName evidence="2">Uncharacterized protein</fullName>
    </submittedName>
</protein>
<dbReference type="Proteomes" id="UP000003163">
    <property type="component" value="Unassembled WGS sequence"/>
</dbReference>
<organism evidence="2 3">
    <name type="scientific">Edhazardia aedis (strain USNM 41457)</name>
    <name type="common">Microsporidian parasite</name>
    <dbReference type="NCBI Taxonomy" id="1003232"/>
    <lineage>
        <taxon>Eukaryota</taxon>
        <taxon>Fungi</taxon>
        <taxon>Fungi incertae sedis</taxon>
        <taxon>Microsporidia</taxon>
        <taxon>Edhazardia</taxon>
    </lineage>
</organism>
<accession>J9D147</accession>
<dbReference type="EMBL" id="AFBI03000140">
    <property type="protein sequence ID" value="EJW01546.1"/>
    <property type="molecule type" value="Genomic_DNA"/>
</dbReference>
<dbReference type="AlphaFoldDB" id="J9D147"/>
<keyword evidence="3" id="KW-1185">Reference proteome</keyword>
<keyword evidence="1" id="KW-0812">Transmembrane</keyword>